<gene>
    <name evidence="3" type="ORF">ABEB36_009694</name>
</gene>
<dbReference type="InterPro" id="IPR036318">
    <property type="entry name" value="FAD-bd_PCMH-like_sf"/>
</dbReference>
<organism evidence="3 4">
    <name type="scientific">Hypothenemus hampei</name>
    <name type="common">Coffee berry borer</name>
    <dbReference type="NCBI Taxonomy" id="57062"/>
    <lineage>
        <taxon>Eukaryota</taxon>
        <taxon>Metazoa</taxon>
        <taxon>Ecdysozoa</taxon>
        <taxon>Arthropoda</taxon>
        <taxon>Hexapoda</taxon>
        <taxon>Insecta</taxon>
        <taxon>Pterygota</taxon>
        <taxon>Neoptera</taxon>
        <taxon>Endopterygota</taxon>
        <taxon>Coleoptera</taxon>
        <taxon>Polyphaga</taxon>
        <taxon>Cucujiformia</taxon>
        <taxon>Curculionidae</taxon>
        <taxon>Scolytinae</taxon>
        <taxon>Hypothenemus</taxon>
    </lineage>
</organism>
<dbReference type="SUPFAM" id="SSF56176">
    <property type="entry name" value="FAD-binding/transporter-associated domain-like"/>
    <property type="match status" value="1"/>
</dbReference>
<sequence length="218" mass="24746">MRTFNGPQICMLVAGNTAKGVYKSHFSANVYADIVNIRELRGHKINENSLVLRANVTLTDALRTFKRLSMSNEGFEYLGKVAEHIDIITTIPVRNAVIKACDVLLGRMAYWKDDILECHMGRTRENLLQRVCEFVPNVYVRPKEEDLKPYKIYGVCASQVELDVLTGQYQITRLDLLQDIGEIMNPTSDIGQIEGAFTMGLDSHPNFHFLHFPINLIT</sequence>
<dbReference type="InterPro" id="IPR037165">
    <property type="entry name" value="AldOxase/xan_DH_Mopterin-bd_sf"/>
</dbReference>
<dbReference type="PANTHER" id="PTHR11908">
    <property type="entry name" value="XANTHINE DEHYDROGENASE"/>
    <property type="match status" value="1"/>
</dbReference>
<dbReference type="PANTHER" id="PTHR11908:SF132">
    <property type="entry name" value="ALDEHYDE OXIDASE 1-RELATED"/>
    <property type="match status" value="1"/>
</dbReference>
<proteinExistence type="predicted"/>
<dbReference type="Proteomes" id="UP001566132">
    <property type="component" value="Unassembled WGS sequence"/>
</dbReference>
<reference evidence="3 4" key="1">
    <citation type="submission" date="2024-05" db="EMBL/GenBank/DDBJ databases">
        <title>Genetic variation in Jamaican populations of the coffee berry borer (Hypothenemus hampei).</title>
        <authorList>
            <person name="Errbii M."/>
            <person name="Myrie A."/>
        </authorList>
    </citation>
    <scope>NUCLEOTIDE SEQUENCE [LARGE SCALE GENOMIC DNA]</scope>
    <source>
        <strain evidence="3">JA-Hopewell-2020-01-JO</strain>
        <tissue evidence="3">Whole body</tissue>
    </source>
</reference>
<dbReference type="InterPro" id="IPR046867">
    <property type="entry name" value="AldOxase/xan_DH_MoCoBD2"/>
</dbReference>
<keyword evidence="1" id="KW-0500">Molybdenum</keyword>
<dbReference type="AlphaFoldDB" id="A0ABD1EHC4"/>
<evidence type="ECO:0000313" key="4">
    <source>
        <dbReference type="Proteomes" id="UP001566132"/>
    </source>
</evidence>
<name>A0ABD1EHC4_HYPHA</name>
<dbReference type="Pfam" id="PF20256">
    <property type="entry name" value="MoCoBD_2"/>
    <property type="match status" value="1"/>
</dbReference>
<accession>A0ABD1EHC4</accession>
<dbReference type="SUPFAM" id="SSF56003">
    <property type="entry name" value="Molybdenum cofactor-binding domain"/>
    <property type="match status" value="1"/>
</dbReference>
<dbReference type="InterPro" id="IPR016208">
    <property type="entry name" value="Ald_Oxase/xanthine_DH-like"/>
</dbReference>
<evidence type="ECO:0000259" key="2">
    <source>
        <dbReference type="Pfam" id="PF20256"/>
    </source>
</evidence>
<protein>
    <recommendedName>
        <fullName evidence="2">Aldehyde oxidase/xanthine dehydrogenase second molybdopterin binding domain-containing protein</fullName>
    </recommendedName>
</protein>
<keyword evidence="4" id="KW-1185">Reference proteome</keyword>
<dbReference type="Gene3D" id="3.30.365.10">
    <property type="entry name" value="Aldehyde oxidase/xanthine dehydrogenase, molybdopterin binding domain"/>
    <property type="match status" value="1"/>
</dbReference>
<feature type="domain" description="Aldehyde oxidase/xanthine dehydrogenase second molybdopterin binding" evidence="2">
    <location>
        <begin position="139"/>
        <end position="201"/>
    </location>
</feature>
<comment type="caution">
    <text evidence="3">The sequence shown here is derived from an EMBL/GenBank/DDBJ whole genome shotgun (WGS) entry which is preliminary data.</text>
</comment>
<dbReference type="EMBL" id="JBDJPC010000007">
    <property type="protein sequence ID" value="KAL1494021.1"/>
    <property type="molecule type" value="Genomic_DNA"/>
</dbReference>
<evidence type="ECO:0000313" key="3">
    <source>
        <dbReference type="EMBL" id="KAL1494021.1"/>
    </source>
</evidence>
<evidence type="ECO:0000256" key="1">
    <source>
        <dbReference type="ARBA" id="ARBA00022505"/>
    </source>
</evidence>